<comment type="caution">
    <text evidence="1">The sequence shown here is derived from an EMBL/GenBank/DDBJ whole genome shotgun (WGS) entry which is preliminary data.</text>
</comment>
<dbReference type="EMBL" id="NHTK01001319">
    <property type="protein sequence ID" value="PPR00307.1"/>
    <property type="molecule type" value="Genomic_DNA"/>
</dbReference>
<dbReference type="SUPFAM" id="SSF52047">
    <property type="entry name" value="RNI-like"/>
    <property type="match status" value="1"/>
</dbReference>
<accession>A0A409YBC6</accession>
<keyword evidence="2" id="KW-1185">Reference proteome</keyword>
<evidence type="ECO:0008006" key="3">
    <source>
        <dbReference type="Google" id="ProtNLM"/>
    </source>
</evidence>
<name>A0A409YBC6_9AGAR</name>
<dbReference type="Proteomes" id="UP000284842">
    <property type="component" value="Unassembled WGS sequence"/>
</dbReference>
<evidence type="ECO:0000313" key="1">
    <source>
        <dbReference type="EMBL" id="PPR00307.1"/>
    </source>
</evidence>
<reference evidence="1 2" key="1">
    <citation type="journal article" date="2018" name="Evol. Lett.">
        <title>Horizontal gene cluster transfer increased hallucinogenic mushroom diversity.</title>
        <authorList>
            <person name="Reynolds H.T."/>
            <person name="Vijayakumar V."/>
            <person name="Gluck-Thaler E."/>
            <person name="Korotkin H.B."/>
            <person name="Matheny P.B."/>
            <person name="Slot J.C."/>
        </authorList>
    </citation>
    <scope>NUCLEOTIDE SEQUENCE [LARGE SCALE GENOMIC DNA]</scope>
    <source>
        <strain evidence="1 2">2629</strain>
    </source>
</reference>
<dbReference type="STRING" id="181874.A0A409YBC6"/>
<dbReference type="InParanoid" id="A0A409YBC6"/>
<proteinExistence type="predicted"/>
<dbReference type="InterPro" id="IPR032675">
    <property type="entry name" value="LRR_dom_sf"/>
</dbReference>
<sequence length="428" mass="48674">MNIHEPIPSFPPELVSQIINISASSKTLDHVKNLSLVSSFFRDECRKHVFRKITIGNDDGGTDDYEDGFDDSDQPTTETMPWISNFINLIRLHPHVIPYIQELDIVHPCSDEQELYRLAKALKKHVFPKLSVCTLRFHGDTGDSEDHCKGVSSFFRVVPSMPALRQLNLQHVDPVPPSILASCNQLEGLSLINVVFGGVTKAFNPTAPPPTLKSLHLEFSDYYCFELDPFTRLQRMDGAPIVNLSNLARLHLHIGGIRDVKAFSRLLESQTNKVQSIETLALTIDMTDPDHYGYYSTGYIPSNIPKQIEGWVLPNFRALTTLHIFYICVEKTIDLYYGLSGILASLETNNILGDLKLQLELRGGCRDNAGESWKRLVDVLMKPGWAHLKEVMFVFDMPHLRAEREIFNPLGSQKNFNFRVEFRKIYEM</sequence>
<organism evidence="1 2">
    <name type="scientific">Panaeolus cyanescens</name>
    <dbReference type="NCBI Taxonomy" id="181874"/>
    <lineage>
        <taxon>Eukaryota</taxon>
        <taxon>Fungi</taxon>
        <taxon>Dikarya</taxon>
        <taxon>Basidiomycota</taxon>
        <taxon>Agaricomycotina</taxon>
        <taxon>Agaricomycetes</taxon>
        <taxon>Agaricomycetidae</taxon>
        <taxon>Agaricales</taxon>
        <taxon>Agaricineae</taxon>
        <taxon>Galeropsidaceae</taxon>
        <taxon>Panaeolus</taxon>
    </lineage>
</organism>
<dbReference type="Gene3D" id="3.80.10.10">
    <property type="entry name" value="Ribonuclease Inhibitor"/>
    <property type="match status" value="1"/>
</dbReference>
<dbReference type="OrthoDB" id="2745898at2759"/>
<protein>
    <recommendedName>
        <fullName evidence="3">F-box domain-containing protein</fullName>
    </recommendedName>
</protein>
<gene>
    <name evidence="1" type="ORF">CVT24_004597</name>
</gene>
<dbReference type="AlphaFoldDB" id="A0A409YBC6"/>
<evidence type="ECO:0000313" key="2">
    <source>
        <dbReference type="Proteomes" id="UP000284842"/>
    </source>
</evidence>